<dbReference type="EMBL" id="UZAU01000301">
    <property type="status" value="NOT_ANNOTATED_CDS"/>
    <property type="molecule type" value="Genomic_DNA"/>
</dbReference>
<sequence length="111" mass="12279">SGSRVQVSPFWSQSGRSEFGVQSPSGVLDQTDFYSAIRAGCESELRSGSLSRGLGSSEFGWVESHFEFEFGIKAECRFRLDPSSQSTDAVPCLECEFKFDSDHSHVWVGIE</sequence>
<dbReference type="EnsemblPlants" id="evm.model.03.1427">
    <property type="protein sequence ID" value="cds.evm.model.03.1427"/>
    <property type="gene ID" value="evm.TU.03.1427"/>
</dbReference>
<evidence type="ECO:0000313" key="3">
    <source>
        <dbReference type="Proteomes" id="UP000596661"/>
    </source>
</evidence>
<keyword evidence="3" id="KW-1185">Reference proteome</keyword>
<accession>A0A803P588</accession>
<reference evidence="2" key="1">
    <citation type="submission" date="2018-11" db="EMBL/GenBank/DDBJ databases">
        <authorList>
            <person name="Grassa J C."/>
        </authorList>
    </citation>
    <scope>NUCLEOTIDE SEQUENCE [LARGE SCALE GENOMIC DNA]</scope>
</reference>
<organism evidence="2 3">
    <name type="scientific">Cannabis sativa</name>
    <name type="common">Hemp</name>
    <name type="synonym">Marijuana</name>
    <dbReference type="NCBI Taxonomy" id="3483"/>
    <lineage>
        <taxon>Eukaryota</taxon>
        <taxon>Viridiplantae</taxon>
        <taxon>Streptophyta</taxon>
        <taxon>Embryophyta</taxon>
        <taxon>Tracheophyta</taxon>
        <taxon>Spermatophyta</taxon>
        <taxon>Magnoliopsida</taxon>
        <taxon>eudicotyledons</taxon>
        <taxon>Gunneridae</taxon>
        <taxon>Pentapetalae</taxon>
        <taxon>rosids</taxon>
        <taxon>fabids</taxon>
        <taxon>Rosales</taxon>
        <taxon>Cannabaceae</taxon>
        <taxon>Cannabis</taxon>
    </lineage>
</organism>
<name>A0A803P588_CANSA</name>
<protein>
    <submittedName>
        <fullName evidence="2">Uncharacterized protein</fullName>
    </submittedName>
</protein>
<evidence type="ECO:0000313" key="2">
    <source>
        <dbReference type="EnsemblPlants" id="cds.evm.model.03.1427"/>
    </source>
</evidence>
<dbReference type="AlphaFoldDB" id="A0A803P588"/>
<dbReference type="Gramene" id="evm.model.03.1427">
    <property type="protein sequence ID" value="cds.evm.model.03.1427"/>
    <property type="gene ID" value="evm.TU.03.1427"/>
</dbReference>
<dbReference type="Proteomes" id="UP000596661">
    <property type="component" value="Chromosome 3"/>
</dbReference>
<reference evidence="2" key="2">
    <citation type="submission" date="2021-03" db="UniProtKB">
        <authorList>
            <consortium name="EnsemblPlants"/>
        </authorList>
    </citation>
    <scope>IDENTIFICATION</scope>
</reference>
<proteinExistence type="predicted"/>
<feature type="region of interest" description="Disordered" evidence="1">
    <location>
        <begin position="1"/>
        <end position="23"/>
    </location>
</feature>
<evidence type="ECO:0000256" key="1">
    <source>
        <dbReference type="SAM" id="MobiDB-lite"/>
    </source>
</evidence>